<dbReference type="RefSeq" id="WP_115222321.1">
    <property type="nucleotide sequence ID" value="NZ_UGOA01000001.1"/>
</dbReference>
<dbReference type="AlphaFoldDB" id="A0A378J9K7"/>
<protein>
    <submittedName>
        <fullName evidence="1">Uncharacterized protein</fullName>
    </submittedName>
</protein>
<dbReference type="EMBL" id="UGOA01000001">
    <property type="protein sequence ID" value="STX44493.1"/>
    <property type="molecule type" value="Genomic_DNA"/>
</dbReference>
<keyword evidence="2" id="KW-1185">Reference proteome</keyword>
<dbReference type="Proteomes" id="UP000254677">
    <property type="component" value="Unassembled WGS sequence"/>
</dbReference>
<name>A0A378J9K7_9GAMM</name>
<evidence type="ECO:0000313" key="1">
    <source>
        <dbReference type="EMBL" id="STX44493.1"/>
    </source>
</evidence>
<proteinExistence type="predicted"/>
<accession>A0A378J9K7</accession>
<reference evidence="1 2" key="1">
    <citation type="submission" date="2018-06" db="EMBL/GenBank/DDBJ databases">
        <authorList>
            <consortium name="Pathogen Informatics"/>
            <person name="Doyle S."/>
        </authorList>
    </citation>
    <scope>NUCLEOTIDE SEQUENCE [LARGE SCALE GENOMIC DNA]</scope>
    <source>
        <strain evidence="1 2">NCTC13292</strain>
    </source>
</reference>
<evidence type="ECO:0000313" key="2">
    <source>
        <dbReference type="Proteomes" id="UP000254677"/>
    </source>
</evidence>
<sequence length="199" mass="23515">MFTSLKKIKEFVHYAPCPVHDAVCLIYGFDPGILVVKNSNNYREVRFREDVIEFEVLFKILRGNRPFWDVRDNIFYFVDKALQNNISVDKKLLKAISTFTGNLINEDVGLFKRHYPYLSRKTIPEKQNLTTTPKITPEQRIQKWREIACEKWKQNPKIKKEEMAKVIYEELEQTKPEFLKQGNGDFVAISTIIKNLKKK</sequence>
<organism evidence="1 2">
    <name type="scientific">Legionella donaldsonii</name>
    <dbReference type="NCBI Taxonomy" id="45060"/>
    <lineage>
        <taxon>Bacteria</taxon>
        <taxon>Pseudomonadati</taxon>
        <taxon>Pseudomonadota</taxon>
        <taxon>Gammaproteobacteria</taxon>
        <taxon>Legionellales</taxon>
        <taxon>Legionellaceae</taxon>
        <taxon>Legionella</taxon>
    </lineage>
</organism>
<gene>
    <name evidence="1" type="ORF">NCTC13292_02785</name>
</gene>